<dbReference type="WBParaSite" id="PSAMB.scaffold2188size24732.g16829.t1">
    <property type="protein sequence ID" value="PSAMB.scaffold2188size24732.g16829.t1"/>
    <property type="gene ID" value="PSAMB.scaffold2188size24732.g16829"/>
</dbReference>
<evidence type="ECO:0000256" key="1">
    <source>
        <dbReference type="SAM" id="MobiDB-lite"/>
    </source>
</evidence>
<keyword evidence="2" id="KW-0812">Transmembrane</keyword>
<organism evidence="3 4">
    <name type="scientific">Plectus sambesii</name>
    <dbReference type="NCBI Taxonomy" id="2011161"/>
    <lineage>
        <taxon>Eukaryota</taxon>
        <taxon>Metazoa</taxon>
        <taxon>Ecdysozoa</taxon>
        <taxon>Nematoda</taxon>
        <taxon>Chromadorea</taxon>
        <taxon>Plectida</taxon>
        <taxon>Plectina</taxon>
        <taxon>Plectoidea</taxon>
        <taxon>Plectidae</taxon>
        <taxon>Plectus</taxon>
    </lineage>
</organism>
<feature type="compositionally biased region" description="Basic and acidic residues" evidence="1">
    <location>
        <begin position="1"/>
        <end position="19"/>
    </location>
</feature>
<feature type="transmembrane region" description="Helical" evidence="2">
    <location>
        <begin position="187"/>
        <end position="207"/>
    </location>
</feature>
<sequence length="320" mass="34125">MTSDESHSARGAPTDKRECISVGGRVGQSMVSVGGGGAAVGSAGQRRTSIGQPPVVRHGVVAHDRPDTMAARAAGASLHVFRTQRLDAAAFASGLCPSPPSLSYIRALVRTGHVNPISCFLPQQSTMGFHRNASVGSLCSHDADHKCEVCLATSSQLSVESERYSIQAPTQSFEVAEPAKSNIISEIVQAQLALWTFALSALFTYVWRNRRTYPIFNILVVLPTVLTTTAVLAGLLAVMVVVGRLFFVDPIDYSDWIVSKRPPTPFGSRKSSGASVSSNSPSIADDHNANYIWHRLSTVGDRPKLSSVSSRRSTSSNIGC</sequence>
<keyword evidence="2" id="KW-1133">Transmembrane helix</keyword>
<evidence type="ECO:0000313" key="3">
    <source>
        <dbReference type="Proteomes" id="UP000887566"/>
    </source>
</evidence>
<dbReference type="AlphaFoldDB" id="A0A914VP39"/>
<evidence type="ECO:0000313" key="4">
    <source>
        <dbReference type="WBParaSite" id="PSAMB.scaffold2188size24732.g16829.t1"/>
    </source>
</evidence>
<dbReference type="Proteomes" id="UP000887566">
    <property type="component" value="Unplaced"/>
</dbReference>
<keyword evidence="3" id="KW-1185">Reference proteome</keyword>
<feature type="region of interest" description="Disordered" evidence="1">
    <location>
        <begin position="1"/>
        <end position="20"/>
    </location>
</feature>
<evidence type="ECO:0000256" key="2">
    <source>
        <dbReference type="SAM" id="Phobius"/>
    </source>
</evidence>
<reference evidence="4" key="1">
    <citation type="submission" date="2022-11" db="UniProtKB">
        <authorList>
            <consortium name="WormBaseParasite"/>
        </authorList>
    </citation>
    <scope>IDENTIFICATION</scope>
</reference>
<name>A0A914VP39_9BILA</name>
<protein>
    <submittedName>
        <fullName evidence="4">Uncharacterized protein</fullName>
    </submittedName>
</protein>
<keyword evidence="2" id="KW-0472">Membrane</keyword>
<feature type="transmembrane region" description="Helical" evidence="2">
    <location>
        <begin position="219"/>
        <end position="247"/>
    </location>
</feature>
<proteinExistence type="predicted"/>
<accession>A0A914VP39</accession>